<keyword evidence="2" id="KW-0548">Nucleotidyltransferase</keyword>
<feature type="domain" description="Exonuclease" evidence="1">
    <location>
        <begin position="10"/>
        <end position="176"/>
    </location>
</feature>
<reference evidence="2 3" key="1">
    <citation type="submission" date="2018-06" db="EMBL/GenBank/DDBJ databases">
        <authorList>
            <consortium name="Pathogen Informatics"/>
            <person name="Doyle S."/>
        </authorList>
    </citation>
    <scope>NUCLEOTIDE SEQUENCE [LARGE SCALE GENOMIC DNA]</scope>
    <source>
        <strain evidence="2 3">NCTC11343</strain>
    </source>
</reference>
<gene>
    <name evidence="2" type="primary">polC</name>
    <name evidence="2" type="ORF">NCTC11343_03465</name>
</gene>
<dbReference type="GO" id="GO:0003887">
    <property type="term" value="F:DNA-directed DNA polymerase activity"/>
    <property type="evidence" value="ECO:0007669"/>
    <property type="project" value="UniProtKB-EC"/>
</dbReference>
<dbReference type="PANTHER" id="PTHR30231:SF42">
    <property type="entry name" value="EXONUCLEASE"/>
    <property type="match status" value="1"/>
</dbReference>
<evidence type="ECO:0000313" key="2">
    <source>
        <dbReference type="EMBL" id="SPZ88402.1"/>
    </source>
</evidence>
<dbReference type="InterPro" id="IPR036397">
    <property type="entry name" value="RNaseH_sf"/>
</dbReference>
<sequence length="176" mass="20136">MKIEMEADLSFTAIDFETATANQNSACAIGLVLVEKGIIVEEFYSLIQPPQNQYMWQTTRVHGIKPRDTAQAPTFKELFKDIKPLISNRIMVAHNELFDRNVLRKTMGYYNLSYESLGLSNLWECTFKIYQSKGFKPARLNACCDVMGIALNHHEALSDARACAQLFLKHRLEQDK</sequence>
<dbReference type="GO" id="GO:0008408">
    <property type="term" value="F:3'-5' exonuclease activity"/>
    <property type="evidence" value="ECO:0007669"/>
    <property type="project" value="TreeGrafter"/>
</dbReference>
<dbReference type="Pfam" id="PF00929">
    <property type="entry name" value="RNase_T"/>
    <property type="match status" value="1"/>
</dbReference>
<organism evidence="2 3">
    <name type="scientific">Sphingobacterium multivorum</name>
    <dbReference type="NCBI Taxonomy" id="28454"/>
    <lineage>
        <taxon>Bacteria</taxon>
        <taxon>Pseudomonadati</taxon>
        <taxon>Bacteroidota</taxon>
        <taxon>Sphingobacteriia</taxon>
        <taxon>Sphingobacteriales</taxon>
        <taxon>Sphingobacteriaceae</taxon>
        <taxon>Sphingobacterium</taxon>
    </lineage>
</organism>
<name>A0A2X2J268_SPHMU</name>
<dbReference type="SUPFAM" id="SSF53098">
    <property type="entry name" value="Ribonuclease H-like"/>
    <property type="match status" value="1"/>
</dbReference>
<dbReference type="CDD" id="cd06130">
    <property type="entry name" value="DNA_pol_III_epsilon_like"/>
    <property type="match status" value="1"/>
</dbReference>
<dbReference type="InterPro" id="IPR013520">
    <property type="entry name" value="Ribonucl_H"/>
</dbReference>
<protein>
    <submittedName>
        <fullName evidence="2">DNA polymerase III polC-type</fullName>
        <ecNumber evidence="2">2.7.7.7</ecNumber>
    </submittedName>
</protein>
<dbReference type="Gene3D" id="3.30.420.10">
    <property type="entry name" value="Ribonuclease H-like superfamily/Ribonuclease H"/>
    <property type="match status" value="1"/>
</dbReference>
<keyword evidence="2" id="KW-0808">Transferase</keyword>
<evidence type="ECO:0000259" key="1">
    <source>
        <dbReference type="SMART" id="SM00479"/>
    </source>
</evidence>
<dbReference type="EMBL" id="UAUU01000009">
    <property type="protein sequence ID" value="SPZ88402.1"/>
    <property type="molecule type" value="Genomic_DNA"/>
</dbReference>
<dbReference type="Proteomes" id="UP000251241">
    <property type="component" value="Unassembled WGS sequence"/>
</dbReference>
<evidence type="ECO:0000313" key="3">
    <source>
        <dbReference type="Proteomes" id="UP000251241"/>
    </source>
</evidence>
<accession>A0A2X2J268</accession>
<dbReference type="AlphaFoldDB" id="A0A2X2J268"/>
<dbReference type="GO" id="GO:0003676">
    <property type="term" value="F:nucleic acid binding"/>
    <property type="evidence" value="ECO:0007669"/>
    <property type="project" value="InterPro"/>
</dbReference>
<proteinExistence type="predicted"/>
<dbReference type="SMART" id="SM00479">
    <property type="entry name" value="EXOIII"/>
    <property type="match status" value="1"/>
</dbReference>
<dbReference type="EC" id="2.7.7.7" evidence="2"/>
<dbReference type="GO" id="GO:0005829">
    <property type="term" value="C:cytosol"/>
    <property type="evidence" value="ECO:0007669"/>
    <property type="project" value="TreeGrafter"/>
</dbReference>
<dbReference type="InterPro" id="IPR012337">
    <property type="entry name" value="RNaseH-like_sf"/>
</dbReference>
<dbReference type="PANTHER" id="PTHR30231">
    <property type="entry name" value="DNA POLYMERASE III SUBUNIT EPSILON"/>
    <property type="match status" value="1"/>
</dbReference>